<evidence type="ECO:0000256" key="4">
    <source>
        <dbReference type="RuleBase" id="RU003651"/>
    </source>
</evidence>
<dbReference type="InterPro" id="IPR003960">
    <property type="entry name" value="ATPase_AAA_CS"/>
</dbReference>
<evidence type="ECO:0000256" key="5">
    <source>
        <dbReference type="SAM" id="MobiDB-lite"/>
    </source>
</evidence>
<dbReference type="AlphaFoldDB" id="A0A1V3WQM4"/>
<gene>
    <name evidence="7" type="ORF">BZL30_7297</name>
</gene>
<organism evidence="7 8">
    <name type="scientific">Mycobacterium kansasii</name>
    <dbReference type="NCBI Taxonomy" id="1768"/>
    <lineage>
        <taxon>Bacteria</taxon>
        <taxon>Bacillati</taxon>
        <taxon>Actinomycetota</taxon>
        <taxon>Actinomycetes</taxon>
        <taxon>Mycobacteriales</taxon>
        <taxon>Mycobacteriaceae</taxon>
        <taxon>Mycobacterium</taxon>
    </lineage>
</organism>
<dbReference type="Gene3D" id="3.40.50.300">
    <property type="entry name" value="P-loop containing nucleotide triphosphate hydrolases"/>
    <property type="match status" value="2"/>
</dbReference>
<feature type="compositionally biased region" description="Basic and acidic residues" evidence="5">
    <location>
        <begin position="422"/>
        <end position="431"/>
    </location>
</feature>
<keyword evidence="1" id="KW-0677">Repeat</keyword>
<protein>
    <submittedName>
        <fullName evidence="7">AAA domain family protein</fullName>
    </submittedName>
</protein>
<dbReference type="InterPro" id="IPR003959">
    <property type="entry name" value="ATPase_AAA_core"/>
</dbReference>
<evidence type="ECO:0000313" key="7">
    <source>
        <dbReference type="EMBL" id="OOK69260.1"/>
    </source>
</evidence>
<dbReference type="Proteomes" id="UP000189229">
    <property type="component" value="Unassembled WGS sequence"/>
</dbReference>
<comment type="caution">
    <text evidence="7">The sequence shown here is derived from an EMBL/GenBank/DDBJ whole genome shotgun (WGS) entry which is preliminary data.</text>
</comment>
<keyword evidence="2 4" id="KW-0547">Nucleotide-binding</keyword>
<reference evidence="7 8" key="1">
    <citation type="submission" date="2017-02" db="EMBL/GenBank/DDBJ databases">
        <title>Complete genome sequences of Mycobacterium kansasii strains isolated from rhesus macaques.</title>
        <authorList>
            <person name="Panda A."/>
            <person name="Nagaraj S."/>
            <person name="Zhao X."/>
            <person name="Tettelin H."/>
            <person name="Detolla L.J."/>
        </authorList>
    </citation>
    <scope>NUCLEOTIDE SEQUENCE [LARGE SCALE GENOMIC DNA]</scope>
    <source>
        <strain evidence="7 8">11-3813</strain>
    </source>
</reference>
<proteinExistence type="inferred from homology"/>
<evidence type="ECO:0000256" key="2">
    <source>
        <dbReference type="ARBA" id="ARBA00022741"/>
    </source>
</evidence>
<dbReference type="InterPro" id="IPR003593">
    <property type="entry name" value="AAA+_ATPase"/>
</dbReference>
<accession>A0A1V3WQM4</accession>
<dbReference type="CDD" id="cd19511">
    <property type="entry name" value="RecA-like_CDC48_r2-like"/>
    <property type="match status" value="1"/>
</dbReference>
<dbReference type="PANTHER" id="PTHR23077:SF171">
    <property type="entry name" value="NUCLEAR VALOSIN-CONTAINING PROTEIN-LIKE"/>
    <property type="match status" value="1"/>
</dbReference>
<comment type="similarity">
    <text evidence="4">Belongs to the AAA ATPase family.</text>
</comment>
<name>A0A1V3WQM4_MYCKA</name>
<dbReference type="FunFam" id="3.40.50.300:FF:000018">
    <property type="entry name" value="Cell division control 48"/>
    <property type="match status" value="1"/>
</dbReference>
<feature type="region of interest" description="Disordered" evidence="5">
    <location>
        <begin position="374"/>
        <end position="453"/>
    </location>
</feature>
<dbReference type="Pfam" id="PF00004">
    <property type="entry name" value="AAA"/>
    <property type="match status" value="2"/>
</dbReference>
<dbReference type="SMART" id="SM00382">
    <property type="entry name" value="AAA"/>
    <property type="match status" value="1"/>
</dbReference>
<keyword evidence="3 4" id="KW-0067">ATP-binding</keyword>
<feature type="compositionally biased region" description="Basic residues" evidence="5">
    <location>
        <begin position="384"/>
        <end position="415"/>
    </location>
</feature>
<dbReference type="InterPro" id="IPR050168">
    <property type="entry name" value="AAA_ATPase_domain"/>
</dbReference>
<evidence type="ECO:0000259" key="6">
    <source>
        <dbReference type="SMART" id="SM00382"/>
    </source>
</evidence>
<dbReference type="SUPFAM" id="SSF52540">
    <property type="entry name" value="P-loop containing nucleoside triphosphate hydrolases"/>
    <property type="match status" value="2"/>
</dbReference>
<evidence type="ECO:0000313" key="8">
    <source>
        <dbReference type="Proteomes" id="UP000189229"/>
    </source>
</evidence>
<dbReference type="PANTHER" id="PTHR23077">
    <property type="entry name" value="AAA-FAMILY ATPASE"/>
    <property type="match status" value="1"/>
</dbReference>
<dbReference type="InterPro" id="IPR041569">
    <property type="entry name" value="AAA_lid_3"/>
</dbReference>
<dbReference type="CDD" id="cd21631">
    <property type="entry name" value="RHH_CopG_NikR-like"/>
    <property type="match status" value="1"/>
</dbReference>
<evidence type="ECO:0000256" key="3">
    <source>
        <dbReference type="ARBA" id="ARBA00022840"/>
    </source>
</evidence>
<dbReference type="InterPro" id="IPR027417">
    <property type="entry name" value="P-loop_NTPase"/>
</dbReference>
<sequence>MTLVRAVCAGRRLVELDGPEIGALAAEDRLEAVTAAVQAVTAVRDGGGVLLIIDVDALLPATAEPVASLILAELRTAVATDGVAVIATTARPDQIDARLRAPELLDRELGLPLPDAGTRRALLEALLKHVPAGDLDLDEIASRTPGFVVADLAALLREAALRAASRASADGQSPKLNQDDLVGALSVIRPLSRSASEEVAVGSITLDDVGDMAEAKQALTESVLWPLQHPDTFARLGVDPPRGVLLYGPPGCGKTFVVRALASTGQLSVHAVKGSELMDKWVGSSEKAVRELFRRARDSAPSLVFLDEVDALAPRRGQSFDSGVSDRVVAALLTELDGINPLRDVVVLGATNRPDLVDPALLRPGGWSAWCSWNPRRGGAPRNSAHRRQVGPARRGRRPGRGGRRARRVQRRRLRGPAAGGRADRDAAFDRCRRRHRRRPGGGPRNRAPLTGSAAGSGIAQLYRGPVASILTRASMGIMMLGMRTTLTLDDDVVRLIEEAVHRERRPMKHVINDALRKALAQPMERRTPYQLKPHRSAVRPGFDFAGFNRLADEMEDQAILDQKRPTL</sequence>
<dbReference type="GO" id="GO:0016887">
    <property type="term" value="F:ATP hydrolysis activity"/>
    <property type="evidence" value="ECO:0007669"/>
    <property type="project" value="InterPro"/>
</dbReference>
<dbReference type="Gene3D" id="1.10.8.60">
    <property type="match status" value="1"/>
</dbReference>
<feature type="domain" description="AAA+ ATPase" evidence="6">
    <location>
        <begin position="240"/>
        <end position="433"/>
    </location>
</feature>
<dbReference type="Pfam" id="PF17862">
    <property type="entry name" value="AAA_lid_3"/>
    <property type="match status" value="1"/>
</dbReference>
<dbReference type="EMBL" id="MVBM01000007">
    <property type="protein sequence ID" value="OOK69260.1"/>
    <property type="molecule type" value="Genomic_DNA"/>
</dbReference>
<dbReference type="PROSITE" id="PS00674">
    <property type="entry name" value="AAA"/>
    <property type="match status" value="1"/>
</dbReference>
<evidence type="ECO:0000256" key="1">
    <source>
        <dbReference type="ARBA" id="ARBA00022737"/>
    </source>
</evidence>
<dbReference type="GO" id="GO:0005524">
    <property type="term" value="F:ATP binding"/>
    <property type="evidence" value="ECO:0007669"/>
    <property type="project" value="UniProtKB-KW"/>
</dbReference>